<protein>
    <recommendedName>
        <fullName evidence="3">Thymidylate synthase ThyX</fullName>
    </recommendedName>
</protein>
<gene>
    <name evidence="1" type="ORF">HMPREF9013_1123</name>
</gene>
<dbReference type="Proteomes" id="UP000005017">
    <property type="component" value="Unassembled WGS sequence"/>
</dbReference>
<dbReference type="STRING" id="679192.HMPREF9013_1123"/>
<organism evidence="1 2">
    <name type="scientific">Bulleidia extructa W1219</name>
    <dbReference type="NCBI Taxonomy" id="679192"/>
    <lineage>
        <taxon>Bacteria</taxon>
        <taxon>Bacillati</taxon>
        <taxon>Bacillota</taxon>
        <taxon>Erysipelotrichia</taxon>
        <taxon>Erysipelotrichales</taxon>
        <taxon>Erysipelotrichaceae</taxon>
        <taxon>Bulleidia</taxon>
    </lineage>
</organism>
<evidence type="ECO:0000313" key="2">
    <source>
        <dbReference type="Proteomes" id="UP000005017"/>
    </source>
</evidence>
<comment type="caution">
    <text evidence="1">The sequence shown here is derived from an EMBL/GenBank/DDBJ whole genome shotgun (WGS) entry which is preliminary data.</text>
</comment>
<dbReference type="eggNOG" id="ENOG502Z9G9">
    <property type="taxonomic scope" value="Bacteria"/>
</dbReference>
<dbReference type="AlphaFoldDB" id="D2MMY7"/>
<dbReference type="InterPro" id="IPR036098">
    <property type="entry name" value="Thymidylate_synthase_ThyX_sf"/>
</dbReference>
<dbReference type="OrthoDB" id="92308at2"/>
<dbReference type="GO" id="GO:0006231">
    <property type="term" value="P:dTMP biosynthetic process"/>
    <property type="evidence" value="ECO:0007669"/>
    <property type="project" value="InterPro"/>
</dbReference>
<name>D2MMY7_9FIRM</name>
<evidence type="ECO:0008006" key="3">
    <source>
        <dbReference type="Google" id="ProtNLM"/>
    </source>
</evidence>
<proteinExistence type="predicted"/>
<accession>D2MMY7</accession>
<evidence type="ECO:0000313" key="1">
    <source>
        <dbReference type="EMBL" id="EFC06413.1"/>
    </source>
</evidence>
<dbReference type="Gene3D" id="3.30.1360.170">
    <property type="match status" value="1"/>
</dbReference>
<reference evidence="2" key="1">
    <citation type="submission" date="2009-12" db="EMBL/GenBank/DDBJ databases">
        <title>Sequence of Clostridiales genomosp. BVAB3 str. UPII9-5.</title>
        <authorList>
            <person name="Madupu R."/>
            <person name="Durkin A.S."/>
            <person name="Torralba M."/>
            <person name="Methe B."/>
            <person name="Sutton G.G."/>
            <person name="Strausberg R.L."/>
            <person name="Nelson K.E."/>
        </authorList>
    </citation>
    <scope>NUCLEOTIDE SEQUENCE [LARGE SCALE GENOMIC DNA]</scope>
    <source>
        <strain evidence="2">W1219</strain>
    </source>
</reference>
<dbReference type="GO" id="GO:0050797">
    <property type="term" value="F:thymidylate synthase (FAD) activity"/>
    <property type="evidence" value="ECO:0007669"/>
    <property type="project" value="InterPro"/>
</dbReference>
<sequence length="206" mass="24466">MEIQDVINRVEIYGFESAVRGSKYPMAVNLSQVTEEVVPRTFTLAKAVAGSGHDNFLNGIIVQFDLTFSNKAWVEAERYHFLDFISSQSTMHRITKFDLEKSYIEYVDPRMIEIMKEKVKEYNKLQEWQKNKVDCSEEEKNSLKQKYLEILYSNPCGFRLTARMTTNYRQLKTIYKQRKTHRLPEWRVFCKWVETLPYAEFITGEK</sequence>
<keyword evidence="2" id="KW-1185">Reference proteome</keyword>
<dbReference type="GO" id="GO:0050660">
    <property type="term" value="F:flavin adenine dinucleotide binding"/>
    <property type="evidence" value="ECO:0007669"/>
    <property type="project" value="InterPro"/>
</dbReference>
<dbReference type="EMBL" id="ADFR01000002">
    <property type="protein sequence ID" value="EFC06413.1"/>
    <property type="molecule type" value="Genomic_DNA"/>
</dbReference>
<dbReference type="RefSeq" id="WP_006626758.1">
    <property type="nucleotide sequence ID" value="NZ_ADFR01000002.1"/>
</dbReference>